<evidence type="ECO:0000313" key="4">
    <source>
        <dbReference type="EMBL" id="KAF2245718.1"/>
    </source>
</evidence>
<feature type="transmembrane region" description="Helical" evidence="2">
    <location>
        <begin position="232"/>
        <end position="254"/>
    </location>
</feature>
<name>A0A6A6I6L6_9PLEO</name>
<feature type="transmembrane region" description="Helical" evidence="2">
    <location>
        <begin position="275"/>
        <end position="298"/>
    </location>
</feature>
<dbReference type="AlphaFoldDB" id="A0A6A6I6L6"/>
<feature type="transmembrane region" description="Helical" evidence="2">
    <location>
        <begin position="14"/>
        <end position="36"/>
    </location>
</feature>
<feature type="transmembrane region" description="Helical" evidence="2">
    <location>
        <begin position="166"/>
        <end position="185"/>
    </location>
</feature>
<feature type="region of interest" description="Disordered" evidence="1">
    <location>
        <begin position="138"/>
        <end position="157"/>
    </location>
</feature>
<proteinExistence type="predicted"/>
<keyword evidence="2" id="KW-0812">Transmembrane</keyword>
<dbReference type="Pfam" id="PF01757">
    <property type="entry name" value="Acyl_transf_3"/>
    <property type="match status" value="1"/>
</dbReference>
<keyword evidence="2" id="KW-0472">Membrane</keyword>
<dbReference type="RefSeq" id="XP_033680722.1">
    <property type="nucleotide sequence ID" value="XM_033823983.1"/>
</dbReference>
<dbReference type="GO" id="GO:0016747">
    <property type="term" value="F:acyltransferase activity, transferring groups other than amino-acyl groups"/>
    <property type="evidence" value="ECO:0007669"/>
    <property type="project" value="InterPro"/>
</dbReference>
<feature type="transmembrane region" description="Helical" evidence="2">
    <location>
        <begin position="57"/>
        <end position="77"/>
    </location>
</feature>
<sequence length="379" mass="42040">MPRRTFYLDNFRTFLTALVILHHSSAPYGGIGFWLYSPSRHPRRSRYQFVNEKWKRLGLPTVVYSVVSKSVIAGVIARVRDRLDWSTVGSEAWDGVRSVRGVRGPVWYCALLLIFDVVYAVVRPGDFGSALPGPGRKVYTTGTEGPKDGEKRTTATQQKAKSVRTLHVLAALAMSSMSSFLIRVYCPIRTPFTPLNLRVGYIPQYALFYSTGVFTHRHLKTQLPELVTRRTQAMLCSLITAITAFGLWVLNAELAKDDKRLADVLKMGEGGFETLAFLYAAWNECMGVLICSFLLHTFASRSWLGVQWAPFGFDLARFSYAAFLVHALVVVTVQCLLDGWEAGAVLKSAVVGLMGCVASWADGWVLVSLLEGIGIRGVV</sequence>
<feature type="transmembrane region" description="Helical" evidence="2">
    <location>
        <begin position="344"/>
        <end position="361"/>
    </location>
</feature>
<feature type="transmembrane region" description="Helical" evidence="2">
    <location>
        <begin position="318"/>
        <end position="337"/>
    </location>
</feature>
<dbReference type="PANTHER" id="PTHR36927">
    <property type="entry name" value="BLR4337 PROTEIN"/>
    <property type="match status" value="1"/>
</dbReference>
<evidence type="ECO:0000313" key="5">
    <source>
        <dbReference type="Proteomes" id="UP000800094"/>
    </source>
</evidence>
<feature type="domain" description="Acyltransferase 3" evidence="3">
    <location>
        <begin position="32"/>
        <end position="359"/>
    </location>
</feature>
<organism evidence="4 5">
    <name type="scientific">Trematosphaeria pertusa</name>
    <dbReference type="NCBI Taxonomy" id="390896"/>
    <lineage>
        <taxon>Eukaryota</taxon>
        <taxon>Fungi</taxon>
        <taxon>Dikarya</taxon>
        <taxon>Ascomycota</taxon>
        <taxon>Pezizomycotina</taxon>
        <taxon>Dothideomycetes</taxon>
        <taxon>Pleosporomycetidae</taxon>
        <taxon>Pleosporales</taxon>
        <taxon>Massarineae</taxon>
        <taxon>Trematosphaeriaceae</taxon>
        <taxon>Trematosphaeria</taxon>
    </lineage>
</organism>
<reference evidence="4" key="1">
    <citation type="journal article" date="2020" name="Stud. Mycol.">
        <title>101 Dothideomycetes genomes: a test case for predicting lifestyles and emergence of pathogens.</title>
        <authorList>
            <person name="Haridas S."/>
            <person name="Albert R."/>
            <person name="Binder M."/>
            <person name="Bloem J."/>
            <person name="Labutti K."/>
            <person name="Salamov A."/>
            <person name="Andreopoulos B."/>
            <person name="Baker S."/>
            <person name="Barry K."/>
            <person name="Bills G."/>
            <person name="Bluhm B."/>
            <person name="Cannon C."/>
            <person name="Castanera R."/>
            <person name="Culley D."/>
            <person name="Daum C."/>
            <person name="Ezra D."/>
            <person name="Gonzalez J."/>
            <person name="Henrissat B."/>
            <person name="Kuo A."/>
            <person name="Liang C."/>
            <person name="Lipzen A."/>
            <person name="Lutzoni F."/>
            <person name="Magnuson J."/>
            <person name="Mondo S."/>
            <person name="Nolan M."/>
            <person name="Ohm R."/>
            <person name="Pangilinan J."/>
            <person name="Park H.-J."/>
            <person name="Ramirez L."/>
            <person name="Alfaro M."/>
            <person name="Sun H."/>
            <person name="Tritt A."/>
            <person name="Yoshinaga Y."/>
            <person name="Zwiers L.-H."/>
            <person name="Turgeon B."/>
            <person name="Goodwin S."/>
            <person name="Spatafora J."/>
            <person name="Crous P."/>
            <person name="Grigoriev I."/>
        </authorList>
    </citation>
    <scope>NUCLEOTIDE SEQUENCE</scope>
    <source>
        <strain evidence="4">CBS 122368</strain>
    </source>
</reference>
<keyword evidence="5" id="KW-1185">Reference proteome</keyword>
<dbReference type="EMBL" id="ML987200">
    <property type="protein sequence ID" value="KAF2245718.1"/>
    <property type="molecule type" value="Genomic_DNA"/>
</dbReference>
<dbReference type="OrthoDB" id="4141464at2759"/>
<dbReference type="GeneID" id="54577313"/>
<dbReference type="Proteomes" id="UP000800094">
    <property type="component" value="Unassembled WGS sequence"/>
</dbReference>
<evidence type="ECO:0000259" key="3">
    <source>
        <dbReference type="Pfam" id="PF01757"/>
    </source>
</evidence>
<protein>
    <recommendedName>
        <fullName evidence="3">Acyltransferase 3 domain-containing protein</fullName>
    </recommendedName>
</protein>
<keyword evidence="2" id="KW-1133">Transmembrane helix</keyword>
<dbReference type="InterPro" id="IPR002656">
    <property type="entry name" value="Acyl_transf_3_dom"/>
</dbReference>
<accession>A0A6A6I6L6</accession>
<evidence type="ECO:0000256" key="1">
    <source>
        <dbReference type="SAM" id="MobiDB-lite"/>
    </source>
</evidence>
<gene>
    <name evidence="4" type="ORF">BU26DRAFT_432612</name>
</gene>
<dbReference type="InterPro" id="IPR050623">
    <property type="entry name" value="Glucan_succinyl_AcylTrfase"/>
</dbReference>
<feature type="transmembrane region" description="Helical" evidence="2">
    <location>
        <begin position="105"/>
        <end position="122"/>
    </location>
</feature>
<dbReference type="PANTHER" id="PTHR36927:SF4">
    <property type="entry name" value="BLR5718 PROTEIN"/>
    <property type="match status" value="1"/>
</dbReference>
<evidence type="ECO:0000256" key="2">
    <source>
        <dbReference type="SAM" id="Phobius"/>
    </source>
</evidence>